<dbReference type="Gene3D" id="2.20.25.110">
    <property type="entry name" value="S-adenosyl-L-methionine-dependent methyltransferases"/>
    <property type="match status" value="1"/>
</dbReference>
<evidence type="ECO:0000256" key="2">
    <source>
        <dbReference type="ARBA" id="ARBA00022603"/>
    </source>
</evidence>
<comment type="similarity">
    <text evidence="1">Belongs to the methyltransferase superfamily.</text>
</comment>
<dbReference type="GO" id="GO:0008168">
    <property type="term" value="F:methyltransferase activity"/>
    <property type="evidence" value="ECO:0007669"/>
    <property type="project" value="UniProtKB-KW"/>
</dbReference>
<evidence type="ECO:0000259" key="4">
    <source>
        <dbReference type="Pfam" id="PF13649"/>
    </source>
</evidence>
<keyword evidence="6" id="KW-1185">Reference proteome</keyword>
<accession>A0A229UU45</accession>
<dbReference type="InterPro" id="IPR029063">
    <property type="entry name" value="SAM-dependent_MTases_sf"/>
</dbReference>
<feature type="domain" description="Methyltransferase" evidence="4">
    <location>
        <begin position="44"/>
        <end position="135"/>
    </location>
</feature>
<dbReference type="Gene3D" id="3.40.50.150">
    <property type="entry name" value="Vaccinia Virus protein VP39"/>
    <property type="match status" value="1"/>
</dbReference>
<proteinExistence type="inferred from homology"/>
<dbReference type="CDD" id="cd02440">
    <property type="entry name" value="AdoMet_MTases"/>
    <property type="match status" value="1"/>
</dbReference>
<comment type="caution">
    <text evidence="5">The sequence shown here is derived from an EMBL/GenBank/DDBJ whole genome shotgun (WGS) entry which is preliminary data.</text>
</comment>
<organism evidence="5 6">
    <name type="scientific">Paenibacillus rigui</name>
    <dbReference type="NCBI Taxonomy" id="554312"/>
    <lineage>
        <taxon>Bacteria</taxon>
        <taxon>Bacillati</taxon>
        <taxon>Bacillota</taxon>
        <taxon>Bacilli</taxon>
        <taxon>Bacillales</taxon>
        <taxon>Paenibacillaceae</taxon>
        <taxon>Paenibacillus</taxon>
    </lineage>
</organism>
<evidence type="ECO:0000313" key="5">
    <source>
        <dbReference type="EMBL" id="OXM86900.1"/>
    </source>
</evidence>
<keyword evidence="2 5" id="KW-0489">Methyltransferase</keyword>
<reference evidence="5 6" key="1">
    <citation type="submission" date="2017-07" db="EMBL/GenBank/DDBJ databases">
        <title>Genome sequencing and assembly of Paenibacillus rigui.</title>
        <authorList>
            <person name="Mayilraj S."/>
        </authorList>
    </citation>
    <scope>NUCLEOTIDE SEQUENCE [LARGE SCALE GENOMIC DNA]</scope>
    <source>
        <strain evidence="5 6">JCM 16352</strain>
    </source>
</reference>
<gene>
    <name evidence="5" type="ORF">CF651_08630</name>
</gene>
<dbReference type="PANTHER" id="PTHR12176:SF80">
    <property type="entry name" value="EEF1A LYSINE METHYLTRANSFERASE 4"/>
    <property type="match status" value="1"/>
</dbReference>
<dbReference type="EMBL" id="NMQW01000012">
    <property type="protein sequence ID" value="OXM86900.1"/>
    <property type="molecule type" value="Genomic_DNA"/>
</dbReference>
<keyword evidence="3 5" id="KW-0808">Transferase</keyword>
<dbReference type="InterPro" id="IPR041698">
    <property type="entry name" value="Methyltransf_25"/>
</dbReference>
<dbReference type="GO" id="GO:0032259">
    <property type="term" value="P:methylation"/>
    <property type="evidence" value="ECO:0007669"/>
    <property type="project" value="UniProtKB-KW"/>
</dbReference>
<evidence type="ECO:0000256" key="3">
    <source>
        <dbReference type="ARBA" id="ARBA00022679"/>
    </source>
</evidence>
<evidence type="ECO:0000256" key="1">
    <source>
        <dbReference type="ARBA" id="ARBA00008361"/>
    </source>
</evidence>
<dbReference type="OrthoDB" id="9811589at2"/>
<dbReference type="Pfam" id="PF13649">
    <property type="entry name" value="Methyltransf_25"/>
    <property type="match status" value="1"/>
</dbReference>
<dbReference type="InterPro" id="IPR051419">
    <property type="entry name" value="Lys/N-term_MeTrsfase_sf"/>
</dbReference>
<sequence>MSAWYEKSFGDDYLLVYKHRDLEGAYDEVKRMIEWLRLPEGSEVLDLCCGMGRHSMALDDFGYKVTGVDLSDVLLSEARKLDRNNKVHWLQGDMREVPLHKPFDAVVNLFTSFGYFDADEENERVLSEIHRLLKPPAEGEGKFIIDYMNPEYVREHLVPFSSRTEGRCTIEESRVIEDGCVRKTIVISGPDMETRTYLEQVKLYPLATFLDMLSRAGLEVAHIYGDYHASEYSKADSKRMIFVGHRKG</sequence>
<evidence type="ECO:0000313" key="6">
    <source>
        <dbReference type="Proteomes" id="UP000215509"/>
    </source>
</evidence>
<name>A0A229UU45_9BACL</name>
<dbReference type="AlphaFoldDB" id="A0A229UU45"/>
<protein>
    <submittedName>
        <fullName evidence="5">SAM-dependent methyltransferase</fullName>
    </submittedName>
</protein>
<dbReference type="SUPFAM" id="SSF53335">
    <property type="entry name" value="S-adenosyl-L-methionine-dependent methyltransferases"/>
    <property type="match status" value="1"/>
</dbReference>
<dbReference type="RefSeq" id="WP_094014449.1">
    <property type="nucleotide sequence ID" value="NZ_NMQW01000012.1"/>
</dbReference>
<dbReference type="PANTHER" id="PTHR12176">
    <property type="entry name" value="SAM-DEPENDENT METHYLTRANSFERASE SUPERFAMILY PROTEIN"/>
    <property type="match status" value="1"/>
</dbReference>
<dbReference type="Proteomes" id="UP000215509">
    <property type="component" value="Unassembled WGS sequence"/>
</dbReference>